<comment type="caution">
    <text evidence="4">The sequence shown here is derived from an EMBL/GenBank/DDBJ whole genome shotgun (WGS) entry which is preliminary data.</text>
</comment>
<sequence>MKVLITGANRGLGLSLVETGLKRGHVIFAGVRSVADRDITQLQELKKVFEGQLRILHIDVTNEKSVIEAAKAVKFTDQYVDIIINNAAILNERDKTIEELDIAETLKALDTNTVGPIRVIKHFLPLIRNGATTDSTSSQSIINISSEAGSLTNAYAGDYPYGLSKVALNMLTEKLKKYLMEEDIQILSIHPGWMSTDMGGKKAPKKPMDTALNIWNLLENPIHNSSEAFAFFDDELNRMEI</sequence>
<evidence type="ECO:0000256" key="2">
    <source>
        <dbReference type="ARBA" id="ARBA00023002"/>
    </source>
</evidence>
<protein>
    <submittedName>
        <fullName evidence="4">SDR family NAD(P)-dependent oxidoreductase</fullName>
    </submittedName>
</protein>
<dbReference type="SUPFAM" id="SSF51735">
    <property type="entry name" value="NAD(P)-binding Rossmann-fold domains"/>
    <property type="match status" value="1"/>
</dbReference>
<organism evidence="4 5">
    <name type="scientific">Gracilibacillus marinus</name>
    <dbReference type="NCBI Taxonomy" id="630535"/>
    <lineage>
        <taxon>Bacteria</taxon>
        <taxon>Bacillati</taxon>
        <taxon>Bacillota</taxon>
        <taxon>Bacilli</taxon>
        <taxon>Bacillales</taxon>
        <taxon>Bacillaceae</taxon>
        <taxon>Gracilibacillus</taxon>
    </lineage>
</organism>
<proteinExistence type="inferred from homology"/>
<name>A0ABV8VQM7_9BACI</name>
<dbReference type="PRINTS" id="PR00081">
    <property type="entry name" value="GDHRDH"/>
</dbReference>
<reference evidence="5" key="1">
    <citation type="journal article" date="2019" name="Int. J. Syst. Evol. Microbiol.">
        <title>The Global Catalogue of Microorganisms (GCM) 10K type strain sequencing project: providing services to taxonomists for standard genome sequencing and annotation.</title>
        <authorList>
            <consortium name="The Broad Institute Genomics Platform"/>
            <consortium name="The Broad Institute Genome Sequencing Center for Infectious Disease"/>
            <person name="Wu L."/>
            <person name="Ma J."/>
        </authorList>
    </citation>
    <scope>NUCLEOTIDE SEQUENCE [LARGE SCALE GENOMIC DNA]</scope>
    <source>
        <strain evidence="5">KACC 14058</strain>
    </source>
</reference>
<keyword evidence="2" id="KW-0560">Oxidoreductase</keyword>
<evidence type="ECO:0000256" key="3">
    <source>
        <dbReference type="RuleBase" id="RU000363"/>
    </source>
</evidence>
<comment type="similarity">
    <text evidence="3">Belongs to the short-chain dehydrogenases/reductases (SDR) family.</text>
</comment>
<dbReference type="EMBL" id="JBHSDV010000001">
    <property type="protein sequence ID" value="MFC4386744.1"/>
    <property type="molecule type" value="Genomic_DNA"/>
</dbReference>
<dbReference type="InterPro" id="IPR051468">
    <property type="entry name" value="Fungal_SecMetab_SDRs"/>
</dbReference>
<dbReference type="PANTHER" id="PTHR43544:SF7">
    <property type="entry name" value="NADB-LER2"/>
    <property type="match status" value="1"/>
</dbReference>
<keyword evidence="1" id="KW-0521">NADP</keyword>
<evidence type="ECO:0000313" key="4">
    <source>
        <dbReference type="EMBL" id="MFC4386744.1"/>
    </source>
</evidence>
<evidence type="ECO:0000313" key="5">
    <source>
        <dbReference type="Proteomes" id="UP001595880"/>
    </source>
</evidence>
<dbReference type="InterPro" id="IPR036291">
    <property type="entry name" value="NAD(P)-bd_dom_sf"/>
</dbReference>
<dbReference type="PANTHER" id="PTHR43544">
    <property type="entry name" value="SHORT-CHAIN DEHYDROGENASE/REDUCTASE"/>
    <property type="match status" value="1"/>
</dbReference>
<dbReference type="RefSeq" id="WP_390195643.1">
    <property type="nucleotide sequence ID" value="NZ_JBHSDV010000001.1"/>
</dbReference>
<keyword evidence="5" id="KW-1185">Reference proteome</keyword>
<dbReference type="Pfam" id="PF00106">
    <property type="entry name" value="adh_short"/>
    <property type="match status" value="1"/>
</dbReference>
<gene>
    <name evidence="4" type="ORF">ACFOZ1_02865</name>
</gene>
<dbReference type="PRINTS" id="PR00080">
    <property type="entry name" value="SDRFAMILY"/>
</dbReference>
<dbReference type="InterPro" id="IPR002347">
    <property type="entry name" value="SDR_fam"/>
</dbReference>
<accession>A0ABV8VQM7</accession>
<dbReference type="Gene3D" id="3.40.50.720">
    <property type="entry name" value="NAD(P)-binding Rossmann-like Domain"/>
    <property type="match status" value="1"/>
</dbReference>
<dbReference type="Proteomes" id="UP001595880">
    <property type="component" value="Unassembled WGS sequence"/>
</dbReference>
<evidence type="ECO:0000256" key="1">
    <source>
        <dbReference type="ARBA" id="ARBA00022857"/>
    </source>
</evidence>